<feature type="chain" id="PRO_5037284620" evidence="1">
    <location>
        <begin position="24"/>
        <end position="212"/>
    </location>
</feature>
<evidence type="ECO:0000313" key="2">
    <source>
        <dbReference type="EMBL" id="QQP87137.1"/>
    </source>
</evidence>
<sequence length="212" mass="23993">MIKKYSHLVFTCLLAIFATSVVAAEQTPQQVVQSTVDVLLKDLNANRAKYKRDPATFHASLHSILTPVVDVDGIARTVMTVKYARRATPQQMETFKANFEKGLMQFYGNALLEYENQGIKVLRTTPTDDPNRVSVAMELRGNNNTIYPVSYTMVKLDGKWVIRNVIVNGLNIGKLFRDQFASEMRNNNDNLDYVINNWADAVKRAQESSDKD</sequence>
<keyword evidence="1" id="KW-0732">Signal</keyword>
<dbReference type="InterPro" id="IPR008869">
    <property type="entry name" value="MlaC/ttg2D"/>
</dbReference>
<feature type="signal peptide" evidence="1">
    <location>
        <begin position="1"/>
        <end position="23"/>
    </location>
</feature>
<dbReference type="PANTHER" id="PTHR36573">
    <property type="entry name" value="INTERMEMBRANE PHOSPHOLIPID TRANSPORT SYSTEM BINDING PROTEIN MLAC"/>
    <property type="match status" value="1"/>
</dbReference>
<evidence type="ECO:0000256" key="1">
    <source>
        <dbReference type="SAM" id="SignalP"/>
    </source>
</evidence>
<dbReference type="Gene3D" id="3.10.450.710">
    <property type="entry name" value="Tgt2/MlaC"/>
    <property type="match status" value="1"/>
</dbReference>
<dbReference type="KEGG" id="eaz:JHT90_04680"/>
<dbReference type="InterPro" id="IPR042245">
    <property type="entry name" value="Tgt2/MlaC_sf"/>
</dbReference>
<dbReference type="AlphaFoldDB" id="A0A974NIQ5"/>
<dbReference type="PANTHER" id="PTHR36573:SF1">
    <property type="entry name" value="INTERMEMBRANE PHOSPHOLIPID TRANSPORT SYSTEM BINDING PROTEIN MLAC"/>
    <property type="match status" value="1"/>
</dbReference>
<keyword evidence="3" id="KW-1185">Reference proteome</keyword>
<dbReference type="Pfam" id="PF05494">
    <property type="entry name" value="MlaC"/>
    <property type="match status" value="1"/>
</dbReference>
<protein>
    <submittedName>
        <fullName evidence="2">ABC transporter substrate-binding protein</fullName>
    </submittedName>
</protein>
<proteinExistence type="predicted"/>
<organism evidence="2 3">
    <name type="scientific">Entomomonas asaccharolytica</name>
    <dbReference type="NCBI Taxonomy" id="2785331"/>
    <lineage>
        <taxon>Bacteria</taxon>
        <taxon>Pseudomonadati</taxon>
        <taxon>Pseudomonadota</taxon>
        <taxon>Gammaproteobacteria</taxon>
        <taxon>Pseudomonadales</taxon>
        <taxon>Pseudomonadaceae</taxon>
        <taxon>Entomomonas</taxon>
    </lineage>
</organism>
<dbReference type="RefSeq" id="WP_201095769.1">
    <property type="nucleotide sequence ID" value="NZ_CP067393.1"/>
</dbReference>
<name>A0A974NIQ5_9GAMM</name>
<dbReference type="Proteomes" id="UP000595278">
    <property type="component" value="Chromosome"/>
</dbReference>
<gene>
    <name evidence="2" type="ORF">JHT90_04680</name>
</gene>
<dbReference type="PIRSF" id="PIRSF004649">
    <property type="entry name" value="MlaC"/>
    <property type="match status" value="1"/>
</dbReference>
<reference evidence="2 3" key="1">
    <citation type="submission" date="2021-01" db="EMBL/GenBank/DDBJ databases">
        <title>Entomomonas sp. F2A isolated from a house cricket (Acheta domesticus).</title>
        <authorList>
            <person name="Spergser J."/>
            <person name="Busse H.-J."/>
        </authorList>
    </citation>
    <scope>NUCLEOTIDE SEQUENCE [LARGE SCALE GENOMIC DNA]</scope>
    <source>
        <strain evidence="2 3">F2A</strain>
    </source>
</reference>
<evidence type="ECO:0000313" key="3">
    <source>
        <dbReference type="Proteomes" id="UP000595278"/>
    </source>
</evidence>
<dbReference type="EMBL" id="CP067393">
    <property type="protein sequence ID" value="QQP87137.1"/>
    <property type="molecule type" value="Genomic_DNA"/>
</dbReference>
<accession>A0A974NIQ5</accession>